<dbReference type="GO" id="GO:0003677">
    <property type="term" value="F:DNA binding"/>
    <property type="evidence" value="ECO:0007669"/>
    <property type="project" value="UniProtKB-KW"/>
</dbReference>
<evidence type="ECO:0000259" key="6">
    <source>
        <dbReference type="PROSITE" id="PS50949"/>
    </source>
</evidence>
<feature type="domain" description="HTH gntR-type" evidence="6">
    <location>
        <begin position="19"/>
        <end position="87"/>
    </location>
</feature>
<reference evidence="7 8" key="1">
    <citation type="submission" date="2020-04" db="EMBL/GenBank/DDBJ databases">
        <authorList>
            <person name="De Canck E."/>
        </authorList>
    </citation>
    <scope>NUCLEOTIDE SEQUENCE [LARGE SCALE GENOMIC DNA]</scope>
    <source>
        <strain evidence="7 8">LMG 3458</strain>
    </source>
</reference>
<dbReference type="InterPro" id="IPR015424">
    <property type="entry name" value="PyrdxlP-dep_Trfase"/>
</dbReference>
<dbReference type="Pfam" id="PF00392">
    <property type="entry name" value="GntR"/>
    <property type="match status" value="1"/>
</dbReference>
<dbReference type="SUPFAM" id="SSF46785">
    <property type="entry name" value="Winged helix' DNA-binding domain"/>
    <property type="match status" value="1"/>
</dbReference>
<keyword evidence="4" id="KW-0238">DNA-binding</keyword>
<dbReference type="InterPro" id="IPR051446">
    <property type="entry name" value="HTH_trans_reg/aminotransferase"/>
</dbReference>
<evidence type="ECO:0000256" key="1">
    <source>
        <dbReference type="ARBA" id="ARBA00005384"/>
    </source>
</evidence>
<dbReference type="GO" id="GO:0030170">
    <property type="term" value="F:pyridoxal phosphate binding"/>
    <property type="evidence" value="ECO:0007669"/>
    <property type="project" value="InterPro"/>
</dbReference>
<dbReference type="PROSITE" id="PS50949">
    <property type="entry name" value="HTH_GNTR"/>
    <property type="match status" value="1"/>
</dbReference>
<keyword evidence="3" id="KW-0805">Transcription regulation</keyword>
<dbReference type="CDD" id="cd07377">
    <property type="entry name" value="WHTH_GntR"/>
    <property type="match status" value="1"/>
</dbReference>
<evidence type="ECO:0000256" key="5">
    <source>
        <dbReference type="ARBA" id="ARBA00023163"/>
    </source>
</evidence>
<dbReference type="EMBL" id="CADIJO010000033">
    <property type="protein sequence ID" value="CAB3739524.1"/>
    <property type="molecule type" value="Genomic_DNA"/>
</dbReference>
<dbReference type="Gene3D" id="3.40.640.10">
    <property type="entry name" value="Type I PLP-dependent aspartate aminotransferase-like (Major domain)"/>
    <property type="match status" value="1"/>
</dbReference>
<dbReference type="GO" id="GO:0003700">
    <property type="term" value="F:DNA-binding transcription factor activity"/>
    <property type="evidence" value="ECO:0007669"/>
    <property type="project" value="InterPro"/>
</dbReference>
<evidence type="ECO:0000256" key="4">
    <source>
        <dbReference type="ARBA" id="ARBA00023125"/>
    </source>
</evidence>
<protein>
    <submittedName>
        <fullName evidence="7">HTH-type transcriptional regulatory protein GabR</fullName>
    </submittedName>
</protein>
<name>A0A6S7AMT5_9BURK</name>
<dbReference type="InterPro" id="IPR036388">
    <property type="entry name" value="WH-like_DNA-bd_sf"/>
</dbReference>
<evidence type="ECO:0000313" key="8">
    <source>
        <dbReference type="Proteomes" id="UP000494111"/>
    </source>
</evidence>
<proteinExistence type="inferred from homology"/>
<organism evidence="7 8">
    <name type="scientific">Achromobacter deleyi</name>
    <dbReference type="NCBI Taxonomy" id="1353891"/>
    <lineage>
        <taxon>Bacteria</taxon>
        <taxon>Pseudomonadati</taxon>
        <taxon>Pseudomonadota</taxon>
        <taxon>Betaproteobacteria</taxon>
        <taxon>Burkholderiales</taxon>
        <taxon>Alcaligenaceae</taxon>
        <taxon>Achromobacter</taxon>
    </lineage>
</organism>
<dbReference type="Gene3D" id="1.10.10.10">
    <property type="entry name" value="Winged helix-like DNA-binding domain superfamily/Winged helix DNA-binding domain"/>
    <property type="match status" value="1"/>
</dbReference>
<dbReference type="RefSeq" id="WP_367647029.1">
    <property type="nucleotide sequence ID" value="NZ_CADIJO010000033.1"/>
</dbReference>
<dbReference type="SUPFAM" id="SSF53383">
    <property type="entry name" value="PLP-dependent transferases"/>
    <property type="match status" value="1"/>
</dbReference>
<dbReference type="SMART" id="SM00345">
    <property type="entry name" value="HTH_GNTR"/>
    <property type="match status" value="1"/>
</dbReference>
<keyword evidence="5" id="KW-0804">Transcription</keyword>
<dbReference type="PANTHER" id="PTHR46577">
    <property type="entry name" value="HTH-TYPE TRANSCRIPTIONAL REGULATORY PROTEIN GABR"/>
    <property type="match status" value="1"/>
</dbReference>
<dbReference type="InterPro" id="IPR015421">
    <property type="entry name" value="PyrdxlP-dep_Trfase_major"/>
</dbReference>
<evidence type="ECO:0000256" key="2">
    <source>
        <dbReference type="ARBA" id="ARBA00022898"/>
    </source>
</evidence>
<accession>A0A6S7AMT5</accession>
<dbReference type="AlphaFoldDB" id="A0A6S7AMT5"/>
<dbReference type="InterPro" id="IPR000524">
    <property type="entry name" value="Tscrpt_reg_HTH_GntR"/>
</dbReference>
<evidence type="ECO:0000313" key="7">
    <source>
        <dbReference type="EMBL" id="CAB3739524.1"/>
    </source>
</evidence>
<dbReference type="Pfam" id="PF00155">
    <property type="entry name" value="Aminotran_1_2"/>
    <property type="match status" value="1"/>
</dbReference>
<comment type="similarity">
    <text evidence="1">In the C-terminal section; belongs to the class-I pyridoxal-phosphate-dependent aminotransferase family.</text>
</comment>
<sequence>MRSIVGDLLLLRLADAAGGPMNKRLYQGIREAILDGSIAADSRLPASRDLAAELGIARNTVVHVYSQLLAEGYTRSRQGNGTFVNASLPDSYLASGRQSRRAPTPQPRPALSARGAAIVDGVSASPYQWGAFMPGVPDLTEFPHKKFGRIFSALWRNPTPDLLTYAYGGGLPALREALAQHLALTRSIDCDPDQILITEGSHQAIDLATRILGEAGETAWVEDPGYWGARTVLQANGLRTVHLPVDEEGMRLPEGGVLPGGAPPRFIFVTPSHQYPLGPVMSLARRRQLLAVAHQHGSWIIEDDYDSEFRFSGRPIASLLGLEPDAPVIYMGTFSKTLYPGLRVGYLVLPKPLTAAFQAAHAELYREGHLMTHAALATFIAEGHYAAHIRRMRMLYARRRAMLVNLIERRLGPDWLHRDASLAGLHLVLTLPMHMDDLRVVDVARRKGVLTRALSRYYISAEGRRPGLLLGYACVPEHDIARKFEVLLESLAEVARTTPTPLALAEVGG</sequence>
<keyword evidence="2" id="KW-0663">Pyridoxal phosphate</keyword>
<dbReference type="CDD" id="cd00609">
    <property type="entry name" value="AAT_like"/>
    <property type="match status" value="1"/>
</dbReference>
<dbReference type="PANTHER" id="PTHR46577:SF1">
    <property type="entry name" value="HTH-TYPE TRANSCRIPTIONAL REGULATORY PROTEIN GABR"/>
    <property type="match status" value="1"/>
</dbReference>
<dbReference type="Proteomes" id="UP000494111">
    <property type="component" value="Unassembled WGS sequence"/>
</dbReference>
<gene>
    <name evidence="7" type="primary">gabR_7</name>
    <name evidence="7" type="ORF">LMG3458_05625</name>
</gene>
<dbReference type="InterPro" id="IPR004839">
    <property type="entry name" value="Aminotransferase_I/II_large"/>
</dbReference>
<dbReference type="InterPro" id="IPR036390">
    <property type="entry name" value="WH_DNA-bd_sf"/>
</dbReference>
<evidence type="ECO:0000256" key="3">
    <source>
        <dbReference type="ARBA" id="ARBA00023015"/>
    </source>
</evidence>